<protein>
    <submittedName>
        <fullName evidence="3">Uncharacterized protein</fullName>
    </submittedName>
</protein>
<keyword evidence="2" id="KW-1133">Transmembrane helix</keyword>
<evidence type="ECO:0000313" key="4">
    <source>
        <dbReference type="Proteomes" id="UP000077245"/>
    </source>
</evidence>
<keyword evidence="4" id="KW-1185">Reference proteome</keyword>
<organism evidence="3 4">
    <name type="scientific">Methanobrevibacter curvatus</name>
    <dbReference type="NCBI Taxonomy" id="49547"/>
    <lineage>
        <taxon>Archaea</taxon>
        <taxon>Methanobacteriati</taxon>
        <taxon>Methanobacteriota</taxon>
        <taxon>Methanomada group</taxon>
        <taxon>Methanobacteria</taxon>
        <taxon>Methanobacteriales</taxon>
        <taxon>Methanobacteriaceae</taxon>
        <taxon>Methanobrevibacter</taxon>
    </lineage>
</organism>
<accession>A0A165ZDU2</accession>
<feature type="region of interest" description="Disordered" evidence="1">
    <location>
        <begin position="59"/>
        <end position="86"/>
    </location>
</feature>
<proteinExistence type="predicted"/>
<dbReference type="AlphaFoldDB" id="A0A165ZDU2"/>
<keyword evidence="2" id="KW-0472">Membrane</keyword>
<keyword evidence="2" id="KW-0812">Transmembrane</keyword>
<gene>
    <name evidence="3" type="ORF">MBCUR_17460</name>
</gene>
<feature type="compositionally biased region" description="Polar residues" evidence="1">
    <location>
        <begin position="74"/>
        <end position="83"/>
    </location>
</feature>
<feature type="transmembrane region" description="Helical" evidence="2">
    <location>
        <begin position="9"/>
        <end position="32"/>
    </location>
</feature>
<name>A0A165ZDU2_9EURY</name>
<evidence type="ECO:0000256" key="1">
    <source>
        <dbReference type="SAM" id="MobiDB-lite"/>
    </source>
</evidence>
<sequence length="105" mass="11522">MGLKLEGKFAIITIFILIAFLLGSGIGISVGISDGDLKNPVVNSSNNYTLEDLNTTKLPNTEITDDGSLDEKNSSNQNYSTSEGRYYSNEDLKNKRMVNNTVLKE</sequence>
<evidence type="ECO:0000256" key="2">
    <source>
        <dbReference type="SAM" id="Phobius"/>
    </source>
</evidence>
<evidence type="ECO:0000313" key="3">
    <source>
        <dbReference type="EMBL" id="KZX10589.1"/>
    </source>
</evidence>
<dbReference type="RefSeq" id="WP_067092517.1">
    <property type="nucleotide sequence ID" value="NZ_LWMV01000210.1"/>
</dbReference>
<comment type="caution">
    <text evidence="3">The sequence shown here is derived from an EMBL/GenBank/DDBJ whole genome shotgun (WGS) entry which is preliminary data.</text>
</comment>
<dbReference type="Proteomes" id="UP000077245">
    <property type="component" value="Unassembled WGS sequence"/>
</dbReference>
<reference evidence="3 4" key="1">
    <citation type="submission" date="2016-04" db="EMBL/GenBank/DDBJ databases">
        <title>Genome sequence of Methanobrevibacter curvatus DSM 11111.</title>
        <authorList>
            <person name="Poehlein A."/>
            <person name="Seedorf H."/>
            <person name="Daniel R."/>
        </authorList>
    </citation>
    <scope>NUCLEOTIDE SEQUENCE [LARGE SCALE GENOMIC DNA]</scope>
    <source>
        <strain evidence="3 4">DSM 11111</strain>
    </source>
</reference>
<dbReference type="EMBL" id="LWMV01000210">
    <property type="protein sequence ID" value="KZX10589.1"/>
    <property type="molecule type" value="Genomic_DNA"/>
</dbReference>
<dbReference type="PATRIC" id="fig|49547.3.peg.1850"/>